<dbReference type="Gene3D" id="3.40.1650.10">
    <property type="entry name" value="RbsD-like domain"/>
    <property type="match status" value="1"/>
</dbReference>
<keyword evidence="2" id="KW-0413">Isomerase</keyword>
<dbReference type="GO" id="GO:0042806">
    <property type="term" value="F:fucose binding"/>
    <property type="evidence" value="ECO:0007669"/>
    <property type="project" value="TreeGrafter"/>
</dbReference>
<organism evidence="4">
    <name type="scientific">Rhizobium leguminosarum</name>
    <dbReference type="NCBI Taxonomy" id="384"/>
    <lineage>
        <taxon>Bacteria</taxon>
        <taxon>Pseudomonadati</taxon>
        <taxon>Pseudomonadota</taxon>
        <taxon>Alphaproteobacteria</taxon>
        <taxon>Hyphomicrobiales</taxon>
        <taxon>Rhizobiaceae</taxon>
        <taxon>Rhizobium/Agrobacterium group</taxon>
        <taxon>Rhizobium</taxon>
    </lineage>
</organism>
<name>A0A179BPA0_RHILE</name>
<dbReference type="GO" id="GO:0036373">
    <property type="term" value="F:L-fucose mutarotase activity"/>
    <property type="evidence" value="ECO:0007669"/>
    <property type="project" value="UniProtKB-EC"/>
</dbReference>
<dbReference type="GO" id="GO:0006004">
    <property type="term" value="P:fucose metabolic process"/>
    <property type="evidence" value="ECO:0007669"/>
    <property type="project" value="TreeGrafter"/>
</dbReference>
<dbReference type="PANTHER" id="PTHR31690">
    <property type="entry name" value="FUCOSE MUTAROTASE"/>
    <property type="match status" value="1"/>
</dbReference>
<dbReference type="Pfam" id="PF05025">
    <property type="entry name" value="RbsD_FucU"/>
    <property type="match status" value="1"/>
</dbReference>
<gene>
    <name evidence="4" type="ORF">A4U53_25620</name>
</gene>
<proteinExistence type="predicted"/>
<dbReference type="EMBL" id="LWBS01000305">
    <property type="protein sequence ID" value="OAP92941.1"/>
    <property type="molecule type" value="Genomic_DNA"/>
</dbReference>
<dbReference type="GO" id="GO:0062193">
    <property type="term" value="F:D-ribose pyranase activity"/>
    <property type="evidence" value="ECO:0007669"/>
    <property type="project" value="UniProtKB-EC"/>
</dbReference>
<evidence type="ECO:0000256" key="2">
    <source>
        <dbReference type="ARBA" id="ARBA00023235"/>
    </source>
</evidence>
<evidence type="ECO:0000256" key="1">
    <source>
        <dbReference type="ARBA" id="ARBA00000223"/>
    </source>
</evidence>
<accession>A0A179BPA0</accession>
<dbReference type="AlphaFoldDB" id="A0A179BPA0"/>
<dbReference type="SUPFAM" id="SSF102546">
    <property type="entry name" value="RbsD-like"/>
    <property type="match status" value="1"/>
</dbReference>
<dbReference type="eggNOG" id="COG4154">
    <property type="taxonomic scope" value="Bacteria"/>
</dbReference>
<protein>
    <submittedName>
        <fullName evidence="4">Fucose dissimilation pathway protein FucU</fullName>
    </submittedName>
</protein>
<reference evidence="4" key="1">
    <citation type="submission" date="2016-04" db="EMBL/GenBank/DDBJ databases">
        <title>Fast-growing isolate from the root nodules of Vavilovia formosa.</title>
        <authorList>
            <person name="Kimeklis A."/>
            <person name="Safronova V."/>
            <person name="Belimov A."/>
            <person name="Andronov E."/>
        </authorList>
    </citation>
    <scope>NUCLEOTIDE SEQUENCE [LARGE SCALE GENOMIC DNA]</scope>
    <source>
        <strain evidence="4">Vaf-46</strain>
    </source>
</reference>
<comment type="caution">
    <text evidence="4">The sequence shown here is derived from an EMBL/GenBank/DDBJ whole genome shotgun (WGS) entry which is preliminary data.</text>
</comment>
<comment type="catalytic activity">
    <reaction evidence="3">
        <text>alpha-L-fucose = beta-L-fucose</text>
        <dbReference type="Rhea" id="RHEA:25580"/>
        <dbReference type="ChEBI" id="CHEBI:42548"/>
        <dbReference type="ChEBI" id="CHEBI:42589"/>
        <dbReference type="EC" id="5.1.3.29"/>
    </reaction>
</comment>
<sequence length="146" mass="15898">MLKGVPPFITADVLWVMASMGHGDELAIVDRNFSGFRVATQTTSGKLLILEGVDAPTAVRGILQMMPLDSFIETPLMHMEAVDAPGELLDVHKDVLAVCCEAEGRSIASQPVERFAYYPIAMRSFAVIQTAESRPYGNFILKKGVV</sequence>
<evidence type="ECO:0000313" key="4">
    <source>
        <dbReference type="EMBL" id="OAP92941.1"/>
    </source>
</evidence>
<dbReference type="InterPro" id="IPR050443">
    <property type="entry name" value="RbsD/FucU_mutarotase"/>
</dbReference>
<dbReference type="InterPro" id="IPR007721">
    <property type="entry name" value="RbsD_FucU"/>
</dbReference>
<evidence type="ECO:0000256" key="3">
    <source>
        <dbReference type="ARBA" id="ARBA00036324"/>
    </source>
</evidence>
<comment type="catalytic activity">
    <reaction evidence="1">
        <text>beta-D-ribopyranose = beta-D-ribofuranose</text>
        <dbReference type="Rhea" id="RHEA:25432"/>
        <dbReference type="ChEBI" id="CHEBI:27476"/>
        <dbReference type="ChEBI" id="CHEBI:47002"/>
        <dbReference type="EC" id="5.4.99.62"/>
    </reaction>
</comment>
<dbReference type="InterPro" id="IPR023750">
    <property type="entry name" value="RbsD-like_sf"/>
</dbReference>
<dbReference type="PANTHER" id="PTHR31690:SF4">
    <property type="entry name" value="FUCOSE MUTAROTASE"/>
    <property type="match status" value="1"/>
</dbReference>